<dbReference type="InterPro" id="IPR013766">
    <property type="entry name" value="Thioredoxin_domain"/>
</dbReference>
<evidence type="ECO:0000256" key="2">
    <source>
        <dbReference type="ARBA" id="ARBA00011245"/>
    </source>
</evidence>
<dbReference type="RefSeq" id="XP_002173723.1">
    <property type="nucleotide sequence ID" value="XM_002173687.2"/>
</dbReference>
<dbReference type="GO" id="GO:0008379">
    <property type="term" value="F:thioredoxin peroxidase activity"/>
    <property type="evidence" value="ECO:0000318"/>
    <property type="project" value="GO_Central"/>
</dbReference>
<evidence type="ECO:0000259" key="14">
    <source>
        <dbReference type="PROSITE" id="PS51352"/>
    </source>
</evidence>
<keyword evidence="7" id="KW-1015">Disulfide bond</keyword>
<keyword evidence="8" id="KW-0539">Nucleus</keyword>
<evidence type="ECO:0000256" key="1">
    <source>
        <dbReference type="ARBA" id="ARBA00004123"/>
    </source>
</evidence>
<name>B6K2P9_SCHJY</name>
<dbReference type="VEuPathDB" id="FungiDB:SJAG_02515"/>
<proteinExistence type="inferred from homology"/>
<dbReference type="eggNOG" id="KOG0855">
    <property type="taxonomic scope" value="Eukaryota"/>
</dbReference>
<keyword evidence="6" id="KW-0560">Oxidoreductase</keyword>
<feature type="domain" description="Thioredoxin" evidence="14">
    <location>
        <begin position="3"/>
        <end position="148"/>
    </location>
</feature>
<evidence type="ECO:0000256" key="10">
    <source>
        <dbReference type="ARBA" id="ARBA00032824"/>
    </source>
</evidence>
<evidence type="ECO:0000313" key="17">
    <source>
        <dbReference type="Proteomes" id="UP000001744"/>
    </source>
</evidence>
<dbReference type="GeneID" id="7051143"/>
<evidence type="ECO:0000313" key="16">
    <source>
        <dbReference type="JaponicusDB" id="SJAG_02515"/>
    </source>
</evidence>
<accession>B6K2P9</accession>
<evidence type="ECO:0000256" key="3">
    <source>
        <dbReference type="ARBA" id="ARBA00013017"/>
    </source>
</evidence>
<gene>
    <name evidence="16" type="primary">bcp1</name>
    <name evidence="15" type="ORF">SJAG_02515</name>
</gene>
<dbReference type="CDD" id="cd03017">
    <property type="entry name" value="PRX_BCP"/>
    <property type="match status" value="1"/>
</dbReference>
<evidence type="ECO:0000256" key="5">
    <source>
        <dbReference type="ARBA" id="ARBA00022862"/>
    </source>
</evidence>
<dbReference type="PANTHER" id="PTHR42801">
    <property type="entry name" value="THIOREDOXIN-DEPENDENT PEROXIDE REDUCTASE"/>
    <property type="match status" value="1"/>
</dbReference>
<dbReference type="Gene3D" id="3.40.30.10">
    <property type="entry name" value="Glutaredoxin"/>
    <property type="match status" value="1"/>
</dbReference>
<evidence type="ECO:0000313" key="15">
    <source>
        <dbReference type="EMBL" id="EEB07430.1"/>
    </source>
</evidence>
<comment type="similarity">
    <text evidence="11">Belongs to the peroxiredoxin family. BCP/PrxQ subfamily.</text>
</comment>
<organism evidence="15 17">
    <name type="scientific">Schizosaccharomyces japonicus (strain yFS275 / FY16936)</name>
    <name type="common">Fission yeast</name>
    <dbReference type="NCBI Taxonomy" id="402676"/>
    <lineage>
        <taxon>Eukaryota</taxon>
        <taxon>Fungi</taxon>
        <taxon>Dikarya</taxon>
        <taxon>Ascomycota</taxon>
        <taxon>Taphrinomycotina</taxon>
        <taxon>Schizosaccharomycetes</taxon>
        <taxon>Schizosaccharomycetales</taxon>
        <taxon>Schizosaccharomycetaceae</taxon>
        <taxon>Schizosaccharomyces</taxon>
    </lineage>
</organism>
<dbReference type="OrthoDB" id="338622at2759"/>
<dbReference type="JaponicusDB" id="SJAG_02515">
    <property type="gene designation" value="bcp1"/>
</dbReference>
<evidence type="ECO:0000256" key="12">
    <source>
        <dbReference type="ARBA" id="ARBA00049091"/>
    </source>
</evidence>
<dbReference type="GO" id="GO:0005634">
    <property type="term" value="C:nucleus"/>
    <property type="evidence" value="ECO:0007669"/>
    <property type="project" value="UniProtKB-SubCell"/>
</dbReference>
<dbReference type="EC" id="1.11.1.24" evidence="3"/>
<keyword evidence="5" id="KW-0049">Antioxidant</keyword>
<dbReference type="AlphaFoldDB" id="B6K2P9"/>
<evidence type="ECO:0000256" key="6">
    <source>
        <dbReference type="ARBA" id="ARBA00023002"/>
    </source>
</evidence>
<protein>
    <recommendedName>
        <fullName evidence="3">thioredoxin-dependent peroxiredoxin</fullName>
        <ecNumber evidence="3">1.11.1.24</ecNumber>
    </recommendedName>
    <alternativeName>
        <fullName evidence="13">Nuclear thiol peroxidase</fullName>
    </alternativeName>
    <alternativeName>
        <fullName evidence="10">Thioredoxin peroxidase</fullName>
    </alternativeName>
</protein>
<dbReference type="GO" id="GO:0005737">
    <property type="term" value="C:cytoplasm"/>
    <property type="evidence" value="ECO:0000318"/>
    <property type="project" value="GO_Central"/>
</dbReference>
<evidence type="ECO:0000256" key="7">
    <source>
        <dbReference type="ARBA" id="ARBA00023157"/>
    </source>
</evidence>
<comment type="catalytic activity">
    <reaction evidence="12">
        <text>a hydroperoxide + [thioredoxin]-dithiol = an alcohol + [thioredoxin]-disulfide + H2O</text>
        <dbReference type="Rhea" id="RHEA:62620"/>
        <dbReference type="Rhea" id="RHEA-COMP:10698"/>
        <dbReference type="Rhea" id="RHEA-COMP:10700"/>
        <dbReference type="ChEBI" id="CHEBI:15377"/>
        <dbReference type="ChEBI" id="CHEBI:29950"/>
        <dbReference type="ChEBI" id="CHEBI:30879"/>
        <dbReference type="ChEBI" id="CHEBI:35924"/>
        <dbReference type="ChEBI" id="CHEBI:50058"/>
        <dbReference type="EC" id="1.11.1.24"/>
    </reaction>
</comment>
<dbReference type="HOGENOM" id="CLU_042529_14_1_1"/>
<keyword evidence="4 15" id="KW-0575">Peroxidase</keyword>
<comment type="subcellular location">
    <subcellularLocation>
        <location evidence="1">Nucleus</location>
    </subcellularLocation>
</comment>
<dbReference type="Proteomes" id="UP000001744">
    <property type="component" value="Unassembled WGS sequence"/>
</dbReference>
<keyword evidence="17" id="KW-1185">Reference proteome</keyword>
<keyword evidence="9" id="KW-0676">Redox-active center</keyword>
<dbReference type="PANTHER" id="PTHR42801:SF23">
    <property type="entry name" value="PEROXIREDOXIN DOT5"/>
    <property type="match status" value="1"/>
</dbReference>
<dbReference type="GO" id="GO:0034599">
    <property type="term" value="P:cellular response to oxidative stress"/>
    <property type="evidence" value="ECO:0000318"/>
    <property type="project" value="GO_Central"/>
</dbReference>
<evidence type="ECO:0000256" key="8">
    <source>
        <dbReference type="ARBA" id="ARBA00023242"/>
    </source>
</evidence>
<evidence type="ECO:0000256" key="4">
    <source>
        <dbReference type="ARBA" id="ARBA00022559"/>
    </source>
</evidence>
<evidence type="ECO:0000256" key="11">
    <source>
        <dbReference type="ARBA" id="ARBA00038489"/>
    </source>
</evidence>
<dbReference type="PROSITE" id="PS51352">
    <property type="entry name" value="THIOREDOXIN_2"/>
    <property type="match status" value="1"/>
</dbReference>
<dbReference type="STRING" id="402676.B6K2P9"/>
<comment type="subunit">
    <text evidence="2">Monomer.</text>
</comment>
<sequence>MEFQVGDCIPDLVLLNEDEQEVFLRKIIQDKGLIIFAYPKANTPGCTKQGCGFRDNYPKLMEANYEVLGVSYDSCRAQKNFKTKQNFPFHLLSDREGTLIQALGARKPDGKLFRSHWVFERGTGKCLKKCIGVKPLESVEDVISLVTK</sequence>
<dbReference type="InterPro" id="IPR050924">
    <property type="entry name" value="Peroxiredoxin_BCP/PrxQ"/>
</dbReference>
<dbReference type="Pfam" id="PF00578">
    <property type="entry name" value="AhpC-TSA"/>
    <property type="match status" value="1"/>
</dbReference>
<dbReference type="OMA" id="HQAFTQK"/>
<dbReference type="FunFam" id="3.40.30.10:FF:000157">
    <property type="entry name" value="DOT5p Nuclear thiol peroxidase"/>
    <property type="match status" value="1"/>
</dbReference>
<dbReference type="EMBL" id="KE651166">
    <property type="protein sequence ID" value="EEB07430.1"/>
    <property type="molecule type" value="Genomic_DNA"/>
</dbReference>
<dbReference type="InterPro" id="IPR036249">
    <property type="entry name" value="Thioredoxin-like_sf"/>
</dbReference>
<dbReference type="GO" id="GO:0045454">
    <property type="term" value="P:cell redox homeostasis"/>
    <property type="evidence" value="ECO:0000318"/>
    <property type="project" value="GO_Central"/>
</dbReference>
<reference evidence="15 17" key="1">
    <citation type="journal article" date="2011" name="Science">
        <title>Comparative functional genomics of the fission yeasts.</title>
        <authorList>
            <person name="Rhind N."/>
            <person name="Chen Z."/>
            <person name="Yassour M."/>
            <person name="Thompson D.A."/>
            <person name="Haas B.J."/>
            <person name="Habib N."/>
            <person name="Wapinski I."/>
            <person name="Roy S."/>
            <person name="Lin M.F."/>
            <person name="Heiman D.I."/>
            <person name="Young S.K."/>
            <person name="Furuya K."/>
            <person name="Guo Y."/>
            <person name="Pidoux A."/>
            <person name="Chen H.M."/>
            <person name="Robbertse B."/>
            <person name="Goldberg J.M."/>
            <person name="Aoki K."/>
            <person name="Bayne E.H."/>
            <person name="Berlin A.M."/>
            <person name="Desjardins C.A."/>
            <person name="Dobbs E."/>
            <person name="Dukaj L."/>
            <person name="Fan L."/>
            <person name="FitzGerald M.G."/>
            <person name="French C."/>
            <person name="Gujja S."/>
            <person name="Hansen K."/>
            <person name="Keifenheim D."/>
            <person name="Levin J.Z."/>
            <person name="Mosher R.A."/>
            <person name="Mueller C.A."/>
            <person name="Pfiffner J."/>
            <person name="Priest M."/>
            <person name="Russ C."/>
            <person name="Smialowska A."/>
            <person name="Swoboda P."/>
            <person name="Sykes S.M."/>
            <person name="Vaughn M."/>
            <person name="Vengrova S."/>
            <person name="Yoder R."/>
            <person name="Zeng Q."/>
            <person name="Allshire R."/>
            <person name="Baulcombe D."/>
            <person name="Birren B.W."/>
            <person name="Brown W."/>
            <person name="Ekwall K."/>
            <person name="Kellis M."/>
            <person name="Leatherwood J."/>
            <person name="Levin H."/>
            <person name="Margalit H."/>
            <person name="Martienssen R."/>
            <person name="Nieduszynski C.A."/>
            <person name="Spatafora J.W."/>
            <person name="Friedman N."/>
            <person name="Dalgaard J.Z."/>
            <person name="Baumann P."/>
            <person name="Niki H."/>
            <person name="Regev A."/>
            <person name="Nusbaum C."/>
        </authorList>
    </citation>
    <scope>NUCLEOTIDE SEQUENCE [LARGE SCALE GENOMIC DNA]</scope>
    <source>
        <strain evidence="17">yFS275 / FY16936</strain>
    </source>
</reference>
<dbReference type="SUPFAM" id="SSF52833">
    <property type="entry name" value="Thioredoxin-like"/>
    <property type="match status" value="1"/>
</dbReference>
<evidence type="ECO:0000256" key="13">
    <source>
        <dbReference type="ARBA" id="ARBA00077538"/>
    </source>
</evidence>
<evidence type="ECO:0000256" key="9">
    <source>
        <dbReference type="ARBA" id="ARBA00023284"/>
    </source>
</evidence>
<dbReference type="InterPro" id="IPR000866">
    <property type="entry name" value="AhpC/TSA"/>
</dbReference>